<dbReference type="Gene3D" id="3.50.50.60">
    <property type="entry name" value="FAD/NAD(P)-binding domain"/>
    <property type="match status" value="1"/>
</dbReference>
<feature type="compositionally biased region" description="Polar residues" evidence="17">
    <location>
        <begin position="639"/>
        <end position="658"/>
    </location>
</feature>
<feature type="binding site" evidence="16">
    <location>
        <position position="277"/>
    </location>
    <ligand>
        <name>FAD</name>
        <dbReference type="ChEBI" id="CHEBI:57692"/>
    </ligand>
</feature>
<feature type="transmembrane region" description="Helical" evidence="18">
    <location>
        <begin position="678"/>
        <end position="700"/>
    </location>
</feature>
<evidence type="ECO:0000259" key="19">
    <source>
        <dbReference type="PROSITE" id="PS00624"/>
    </source>
</evidence>
<comment type="cofactor">
    <cofactor evidence="1 16">
        <name>FAD</name>
        <dbReference type="ChEBI" id="CHEBI:57692"/>
    </cofactor>
</comment>
<dbReference type="InterPro" id="IPR027424">
    <property type="entry name" value="Glucose_Oxidase_domain_2"/>
</dbReference>
<reference evidence="20" key="2">
    <citation type="journal article" date="2023" name="IMA Fungus">
        <title>Comparative genomic study of the Penicillium genus elucidates a diverse pangenome and 15 lateral gene transfer events.</title>
        <authorList>
            <person name="Petersen C."/>
            <person name="Sorensen T."/>
            <person name="Nielsen M.R."/>
            <person name="Sondergaard T.E."/>
            <person name="Sorensen J.L."/>
            <person name="Fitzpatrick D.A."/>
            <person name="Frisvad J.C."/>
            <person name="Nielsen K.L."/>
        </authorList>
    </citation>
    <scope>NUCLEOTIDE SEQUENCE</scope>
    <source>
        <strain evidence="20">IBT 21917</strain>
    </source>
</reference>
<organism evidence="20 21">
    <name type="scientific">Penicillium capsulatum</name>
    <dbReference type="NCBI Taxonomy" id="69766"/>
    <lineage>
        <taxon>Eukaryota</taxon>
        <taxon>Fungi</taxon>
        <taxon>Dikarya</taxon>
        <taxon>Ascomycota</taxon>
        <taxon>Pezizomycotina</taxon>
        <taxon>Eurotiomycetes</taxon>
        <taxon>Eurotiomycetidae</taxon>
        <taxon>Eurotiales</taxon>
        <taxon>Aspergillaceae</taxon>
        <taxon>Penicillium</taxon>
    </lineage>
</organism>
<dbReference type="PROSITE" id="PS00624">
    <property type="entry name" value="GMC_OXRED_2"/>
    <property type="match status" value="1"/>
</dbReference>
<keyword evidence="18" id="KW-0472">Membrane</keyword>
<dbReference type="SUPFAM" id="SSF54373">
    <property type="entry name" value="FAD-linked reductases, C-terminal domain"/>
    <property type="match status" value="1"/>
</dbReference>
<dbReference type="GO" id="GO:0046562">
    <property type="term" value="F:beta-D-glucose oxidase activity"/>
    <property type="evidence" value="ECO:0007669"/>
    <property type="project" value="UniProtKB-EC"/>
</dbReference>
<dbReference type="AlphaFoldDB" id="A0A9W9HRN1"/>
<dbReference type="OrthoDB" id="269227at2759"/>
<dbReference type="EMBL" id="JAPQKO010000006">
    <property type="protein sequence ID" value="KAJ5156593.1"/>
    <property type="molecule type" value="Genomic_DNA"/>
</dbReference>
<dbReference type="SUPFAM" id="SSF51905">
    <property type="entry name" value="FAD/NAD(P)-binding domain"/>
    <property type="match status" value="1"/>
</dbReference>
<evidence type="ECO:0000256" key="1">
    <source>
        <dbReference type="ARBA" id="ARBA00001974"/>
    </source>
</evidence>
<evidence type="ECO:0000256" key="15">
    <source>
        <dbReference type="PIRSR" id="PIRSR000137-1"/>
    </source>
</evidence>
<keyword evidence="9" id="KW-0272">Extracellular matrix</keyword>
<evidence type="ECO:0000256" key="14">
    <source>
        <dbReference type="ARBA" id="ARBA00049722"/>
    </source>
</evidence>
<comment type="similarity">
    <text evidence="5">Belongs to the GMC oxidoreductase family.</text>
</comment>
<evidence type="ECO:0000256" key="12">
    <source>
        <dbReference type="ARBA" id="ARBA00023002"/>
    </source>
</evidence>
<evidence type="ECO:0000313" key="21">
    <source>
        <dbReference type="Proteomes" id="UP001146351"/>
    </source>
</evidence>
<reference evidence="20" key="1">
    <citation type="submission" date="2022-11" db="EMBL/GenBank/DDBJ databases">
        <authorList>
            <person name="Petersen C."/>
        </authorList>
    </citation>
    <scope>NUCLEOTIDE SEQUENCE</scope>
    <source>
        <strain evidence="20">IBT 21917</strain>
    </source>
</reference>
<evidence type="ECO:0000256" key="18">
    <source>
        <dbReference type="SAM" id="Phobius"/>
    </source>
</evidence>
<dbReference type="Proteomes" id="UP001146351">
    <property type="component" value="Unassembled WGS sequence"/>
</dbReference>
<keyword evidence="10" id="KW-0285">Flavoprotein</keyword>
<evidence type="ECO:0000313" key="20">
    <source>
        <dbReference type="EMBL" id="KAJ5156593.1"/>
    </source>
</evidence>
<gene>
    <name evidence="20" type="ORF">N7492_009396</name>
</gene>
<evidence type="ECO:0000256" key="2">
    <source>
        <dbReference type="ARBA" id="ARBA00004191"/>
    </source>
</evidence>
<evidence type="ECO:0000256" key="11">
    <source>
        <dbReference type="ARBA" id="ARBA00022827"/>
    </source>
</evidence>
<dbReference type="GO" id="GO:0050660">
    <property type="term" value="F:flavin adenine dinucleotide binding"/>
    <property type="evidence" value="ECO:0007669"/>
    <property type="project" value="InterPro"/>
</dbReference>
<comment type="subcellular location">
    <subcellularLocation>
        <location evidence="3">Cytoplasm</location>
    </subcellularLocation>
    <subcellularLocation>
        <location evidence="2">Secreted</location>
        <location evidence="2">Cell wall</location>
    </subcellularLocation>
    <subcellularLocation>
        <location evidence="4">Secreted</location>
        <location evidence="4">Extracellular space</location>
        <location evidence="4">Extracellular matrix</location>
    </subcellularLocation>
</comment>
<keyword evidence="11 16" id="KW-0274">FAD</keyword>
<evidence type="ECO:0000256" key="13">
    <source>
        <dbReference type="ARBA" id="ARBA00049435"/>
    </source>
</evidence>
<evidence type="ECO:0000256" key="16">
    <source>
        <dbReference type="PIRSR" id="PIRSR000137-2"/>
    </source>
</evidence>
<dbReference type="InterPro" id="IPR036188">
    <property type="entry name" value="FAD/NAD-bd_sf"/>
</dbReference>
<evidence type="ECO:0000256" key="7">
    <source>
        <dbReference type="ARBA" id="ARBA00022490"/>
    </source>
</evidence>
<dbReference type="Gene3D" id="4.10.450.10">
    <property type="entry name" value="Glucose Oxidase, domain 2"/>
    <property type="match status" value="1"/>
</dbReference>
<feature type="region of interest" description="Disordered" evidence="17">
    <location>
        <begin position="638"/>
        <end position="658"/>
    </location>
</feature>
<dbReference type="InterPro" id="IPR007867">
    <property type="entry name" value="GMC_OxRtase_C"/>
</dbReference>
<dbReference type="PANTHER" id="PTHR11552">
    <property type="entry name" value="GLUCOSE-METHANOL-CHOLINE GMC OXIDOREDUCTASE"/>
    <property type="match status" value="1"/>
</dbReference>
<proteinExistence type="inferred from homology"/>
<dbReference type="PANTHER" id="PTHR11552:SF218">
    <property type="entry name" value="GLUCOSE-METHANOL-CHOLINE OXIDOREDUCTASE N-TERMINAL DOMAIN-CONTAINING PROTEIN"/>
    <property type="match status" value="1"/>
</dbReference>
<dbReference type="Pfam" id="PF00732">
    <property type="entry name" value="GMC_oxred_N"/>
    <property type="match status" value="1"/>
</dbReference>
<evidence type="ECO:0000256" key="3">
    <source>
        <dbReference type="ARBA" id="ARBA00004496"/>
    </source>
</evidence>
<feature type="active site" description="Proton acceptor" evidence="15">
    <location>
        <position position="604"/>
    </location>
</feature>
<dbReference type="GO" id="GO:0005737">
    <property type="term" value="C:cytoplasm"/>
    <property type="evidence" value="ECO:0007669"/>
    <property type="project" value="UniProtKB-SubCell"/>
</dbReference>
<comment type="caution">
    <text evidence="20">The sequence shown here is derived from an EMBL/GenBank/DDBJ whole genome shotgun (WGS) entry which is preliminary data.</text>
</comment>
<dbReference type="InterPro" id="IPR012132">
    <property type="entry name" value="GMC_OxRdtase"/>
</dbReference>
<evidence type="ECO:0000256" key="9">
    <source>
        <dbReference type="ARBA" id="ARBA00022530"/>
    </source>
</evidence>
<dbReference type="Pfam" id="PF05199">
    <property type="entry name" value="GMC_oxred_C"/>
    <property type="match status" value="1"/>
</dbReference>
<name>A0A9W9HRN1_9EURO</name>
<keyword evidence="8" id="KW-0134">Cell wall</keyword>
<evidence type="ECO:0000256" key="5">
    <source>
        <dbReference type="ARBA" id="ARBA00010790"/>
    </source>
</evidence>
<feature type="domain" description="Glucose-methanol-choline oxidoreductase N-terminal" evidence="19">
    <location>
        <begin position="320"/>
        <end position="334"/>
    </location>
</feature>
<accession>A0A9W9HRN1</accession>
<dbReference type="PIRSF" id="PIRSF000137">
    <property type="entry name" value="Alcohol_oxidase"/>
    <property type="match status" value="1"/>
</dbReference>
<keyword evidence="9" id="KW-0964">Secreted</keyword>
<feature type="binding site" evidence="16">
    <location>
        <position position="123"/>
    </location>
    <ligand>
        <name>FAD</name>
        <dbReference type="ChEBI" id="CHEBI:57692"/>
    </ligand>
</feature>
<keyword evidence="7" id="KW-0963">Cytoplasm</keyword>
<comment type="subunit">
    <text evidence="6">Homodimer.</text>
</comment>
<keyword evidence="18" id="KW-1133">Transmembrane helix</keyword>
<evidence type="ECO:0000256" key="6">
    <source>
        <dbReference type="ARBA" id="ARBA00011738"/>
    </source>
</evidence>
<feature type="active site" description="Proton donor" evidence="15">
    <location>
        <position position="561"/>
    </location>
</feature>
<keyword evidence="18" id="KW-0812">Transmembrane</keyword>
<dbReference type="EC" id="1.1.3.4" evidence="14"/>
<dbReference type="Gene3D" id="3.30.560.10">
    <property type="entry name" value="Glucose Oxidase, domain 3"/>
    <property type="match status" value="1"/>
</dbReference>
<sequence>MQLQLGKLHSRLSAAHIIGATLFTIPLVDALLPRTQIAESYDFVVVGGGVAGLVLGGRLAEDTNRTVLVLESGGNGDDYRERIDTPAYSYFDSLWKTPLDWGFHTTSQSNLDNREIYWPRGKVLGGSSAINGLYLTRPGEFEINTWKDMLSGMDGADNWSWNSFYAALKQSETFVAPSNERAKEAAITWNSADHGTHGPIKASYPGFTFPEVADWSASCASMEIPVSDDFYGGKNWGAVVSTSTIDPSTWKRSYSRTGYLDPLPDRGNYDVLTNAHVTRILFDPSSPSDNQKASAIEYTPDNGVTKLTVNVNKEVILAAGSVGSPAVLLHSGVGPKDVLSEAGVDLVLELPGVGQHLQDHLLATVTWATDVETAGSAFYKHDSKAHDALFLTYIDDAIAYVNSTFMYGNDAASVEAKFLTGIDQYAPNTTYDEGVIAGYKAICNTTSQIFNSPTGQIELLFMNSDGNGDIGITAALQHPLSHGRIYIKSSDPMEDPIIDPNYLGNPADYEILRDGLKLARSLGKTGPLSKVLAGETAPGPSVQTDDQWVDWLRTSASTEFHPSSSCAMLPREQGGVVDANLRVYGLANVRVADASVPPISLSTHLMASTYGVAEQASNIIRAYWDADLAKSPHGPSRFNAVSNSSSRGNGQTGVHSNGRVNNHLTNTYYSGSSKRPCWNGVAGFLGGWIYLLIAVANIALAL</sequence>
<evidence type="ECO:0000256" key="10">
    <source>
        <dbReference type="ARBA" id="ARBA00022630"/>
    </source>
</evidence>
<comment type="catalytic activity">
    <reaction evidence="13">
        <text>beta-D-glucose + O2 = D-glucono-1,5-lactone + H2O2</text>
        <dbReference type="Rhea" id="RHEA:11428"/>
        <dbReference type="ChEBI" id="CHEBI:15379"/>
        <dbReference type="ChEBI" id="CHEBI:15903"/>
        <dbReference type="ChEBI" id="CHEBI:16217"/>
        <dbReference type="ChEBI" id="CHEBI:16240"/>
        <dbReference type="EC" id="1.1.3.4"/>
    </reaction>
    <physiologicalReaction direction="left-to-right" evidence="13">
        <dbReference type="Rhea" id="RHEA:11429"/>
    </physiologicalReaction>
</comment>
<keyword evidence="12" id="KW-0560">Oxidoreductase</keyword>
<evidence type="ECO:0000256" key="17">
    <source>
        <dbReference type="SAM" id="MobiDB-lite"/>
    </source>
</evidence>
<protein>
    <recommendedName>
        <fullName evidence="14">glucose oxidase</fullName>
        <ecNumber evidence="14">1.1.3.4</ecNumber>
    </recommendedName>
</protein>
<evidence type="ECO:0000256" key="8">
    <source>
        <dbReference type="ARBA" id="ARBA00022512"/>
    </source>
</evidence>
<evidence type="ECO:0000256" key="4">
    <source>
        <dbReference type="ARBA" id="ARBA00004498"/>
    </source>
</evidence>
<dbReference type="InterPro" id="IPR000172">
    <property type="entry name" value="GMC_OxRdtase_N"/>
</dbReference>
<keyword evidence="21" id="KW-1185">Reference proteome</keyword>